<dbReference type="SMART" id="SM00283">
    <property type="entry name" value="MA"/>
    <property type="match status" value="1"/>
</dbReference>
<dbReference type="AlphaFoldDB" id="A0A369B8R7"/>
<evidence type="ECO:0000256" key="7">
    <source>
        <dbReference type="ARBA" id="ARBA00029447"/>
    </source>
</evidence>
<dbReference type="CDD" id="cd06225">
    <property type="entry name" value="HAMP"/>
    <property type="match status" value="1"/>
</dbReference>
<keyword evidence="9" id="KW-0175">Coiled coil</keyword>
<evidence type="ECO:0000256" key="9">
    <source>
        <dbReference type="SAM" id="Coils"/>
    </source>
</evidence>
<name>A0A369B8R7_9BACL</name>
<dbReference type="OrthoDB" id="9814363at2"/>
<feature type="domain" description="Methyl-accepting transducer" evidence="11">
    <location>
        <begin position="276"/>
        <end position="512"/>
    </location>
</feature>
<dbReference type="GO" id="GO:0004888">
    <property type="term" value="F:transmembrane signaling receptor activity"/>
    <property type="evidence" value="ECO:0007669"/>
    <property type="project" value="InterPro"/>
</dbReference>
<dbReference type="CDD" id="cd11386">
    <property type="entry name" value="MCP_signal"/>
    <property type="match status" value="1"/>
</dbReference>
<dbReference type="InterPro" id="IPR033463">
    <property type="entry name" value="sCache_3"/>
</dbReference>
<dbReference type="EMBL" id="QPJW01000008">
    <property type="protein sequence ID" value="RCX17811.1"/>
    <property type="molecule type" value="Genomic_DNA"/>
</dbReference>
<accession>A0A369B8R7</accession>
<dbReference type="PROSITE" id="PS50111">
    <property type="entry name" value="CHEMOTAXIS_TRANSDUC_2"/>
    <property type="match status" value="1"/>
</dbReference>
<dbReference type="Proteomes" id="UP000253090">
    <property type="component" value="Unassembled WGS sequence"/>
</dbReference>
<dbReference type="SUPFAM" id="SSF103190">
    <property type="entry name" value="Sensory domain-like"/>
    <property type="match status" value="1"/>
</dbReference>
<dbReference type="InterPro" id="IPR004089">
    <property type="entry name" value="MCPsignal_dom"/>
</dbReference>
<dbReference type="Pfam" id="PF17202">
    <property type="entry name" value="sCache_3_3"/>
    <property type="match status" value="1"/>
</dbReference>
<evidence type="ECO:0000256" key="2">
    <source>
        <dbReference type="ARBA" id="ARBA00022475"/>
    </source>
</evidence>
<evidence type="ECO:0000256" key="6">
    <source>
        <dbReference type="ARBA" id="ARBA00023224"/>
    </source>
</evidence>
<dbReference type="GO" id="GO:0006935">
    <property type="term" value="P:chemotaxis"/>
    <property type="evidence" value="ECO:0007669"/>
    <property type="project" value="InterPro"/>
</dbReference>
<proteinExistence type="inferred from homology"/>
<reference evidence="13 14" key="1">
    <citation type="submission" date="2018-07" db="EMBL/GenBank/DDBJ databases">
        <title>Genomic Encyclopedia of Type Strains, Phase III (KMG-III): the genomes of soil and plant-associated and newly described type strains.</title>
        <authorList>
            <person name="Whitman W."/>
        </authorList>
    </citation>
    <scope>NUCLEOTIDE SEQUENCE [LARGE SCALE GENOMIC DNA]</scope>
    <source>
        <strain evidence="13 14">CECT 8333</strain>
    </source>
</reference>
<organism evidence="13 14">
    <name type="scientific">Fontibacillus phaseoli</name>
    <dbReference type="NCBI Taxonomy" id="1416533"/>
    <lineage>
        <taxon>Bacteria</taxon>
        <taxon>Bacillati</taxon>
        <taxon>Bacillota</taxon>
        <taxon>Bacilli</taxon>
        <taxon>Bacillales</taxon>
        <taxon>Paenibacillaceae</taxon>
        <taxon>Fontibacillus</taxon>
    </lineage>
</organism>
<keyword evidence="4 10" id="KW-1133">Transmembrane helix</keyword>
<comment type="caution">
    <text evidence="13">The sequence shown here is derived from an EMBL/GenBank/DDBJ whole genome shotgun (WGS) entry which is preliminary data.</text>
</comment>
<evidence type="ECO:0000313" key="13">
    <source>
        <dbReference type="EMBL" id="RCX17811.1"/>
    </source>
</evidence>
<dbReference type="PANTHER" id="PTHR32089">
    <property type="entry name" value="METHYL-ACCEPTING CHEMOTAXIS PROTEIN MCPB"/>
    <property type="match status" value="1"/>
</dbReference>
<dbReference type="Pfam" id="PF00672">
    <property type="entry name" value="HAMP"/>
    <property type="match status" value="1"/>
</dbReference>
<gene>
    <name evidence="13" type="ORF">DFP94_108172</name>
</gene>
<evidence type="ECO:0000256" key="5">
    <source>
        <dbReference type="ARBA" id="ARBA00023136"/>
    </source>
</evidence>
<dbReference type="Pfam" id="PF00015">
    <property type="entry name" value="MCPsignal"/>
    <property type="match status" value="1"/>
</dbReference>
<feature type="coiled-coil region" evidence="9">
    <location>
        <begin position="361"/>
        <end position="391"/>
    </location>
</feature>
<dbReference type="InterPro" id="IPR003660">
    <property type="entry name" value="HAMP_dom"/>
</dbReference>
<dbReference type="SUPFAM" id="SSF58104">
    <property type="entry name" value="Methyl-accepting chemotaxis protein (MCP) signaling domain"/>
    <property type="match status" value="1"/>
</dbReference>
<evidence type="ECO:0000256" key="4">
    <source>
        <dbReference type="ARBA" id="ARBA00022989"/>
    </source>
</evidence>
<dbReference type="GO" id="GO:0005886">
    <property type="term" value="C:plasma membrane"/>
    <property type="evidence" value="ECO:0007669"/>
    <property type="project" value="UniProtKB-SubCell"/>
</dbReference>
<keyword evidence="2" id="KW-1003">Cell membrane</keyword>
<dbReference type="Gene3D" id="6.10.340.10">
    <property type="match status" value="1"/>
</dbReference>
<evidence type="ECO:0000256" key="1">
    <source>
        <dbReference type="ARBA" id="ARBA00004651"/>
    </source>
</evidence>
<evidence type="ECO:0000256" key="8">
    <source>
        <dbReference type="PROSITE-ProRule" id="PRU00284"/>
    </source>
</evidence>
<comment type="subcellular location">
    <subcellularLocation>
        <location evidence="1">Cell membrane</location>
        <topology evidence="1">Multi-pass membrane protein</topology>
    </subcellularLocation>
</comment>
<evidence type="ECO:0000259" key="12">
    <source>
        <dbReference type="PROSITE" id="PS50885"/>
    </source>
</evidence>
<dbReference type="PANTHER" id="PTHR32089:SF112">
    <property type="entry name" value="LYSOZYME-LIKE PROTEIN-RELATED"/>
    <property type="match status" value="1"/>
</dbReference>
<dbReference type="PRINTS" id="PR00260">
    <property type="entry name" value="CHEMTRNSDUCR"/>
</dbReference>
<dbReference type="RefSeq" id="WP_114497905.1">
    <property type="nucleotide sequence ID" value="NZ_QPJW01000008.1"/>
</dbReference>
<dbReference type="InterPro" id="IPR004090">
    <property type="entry name" value="Chemotax_Me-accpt_rcpt"/>
</dbReference>
<keyword evidence="5 10" id="KW-0472">Membrane</keyword>
<evidence type="ECO:0000256" key="10">
    <source>
        <dbReference type="SAM" id="Phobius"/>
    </source>
</evidence>
<dbReference type="GO" id="GO:0007165">
    <property type="term" value="P:signal transduction"/>
    <property type="evidence" value="ECO:0007669"/>
    <property type="project" value="UniProtKB-KW"/>
</dbReference>
<feature type="transmembrane region" description="Helical" evidence="10">
    <location>
        <begin position="181"/>
        <end position="204"/>
    </location>
</feature>
<keyword evidence="3 10" id="KW-0812">Transmembrane</keyword>
<keyword evidence="14" id="KW-1185">Reference proteome</keyword>
<evidence type="ECO:0000259" key="11">
    <source>
        <dbReference type="PROSITE" id="PS50111"/>
    </source>
</evidence>
<dbReference type="Gene3D" id="1.10.287.950">
    <property type="entry name" value="Methyl-accepting chemotaxis protein"/>
    <property type="match status" value="1"/>
</dbReference>
<evidence type="ECO:0000256" key="3">
    <source>
        <dbReference type="ARBA" id="ARBA00022692"/>
    </source>
</evidence>
<comment type="similarity">
    <text evidence="7">Belongs to the methyl-accepting chemotaxis (MCP) protein family.</text>
</comment>
<evidence type="ECO:0000313" key="14">
    <source>
        <dbReference type="Proteomes" id="UP000253090"/>
    </source>
</evidence>
<dbReference type="InterPro" id="IPR029151">
    <property type="entry name" value="Sensor-like_sf"/>
</dbReference>
<dbReference type="PROSITE" id="PS50885">
    <property type="entry name" value="HAMP"/>
    <property type="match status" value="1"/>
</dbReference>
<sequence>MRNRSIGTKIILIVVNILLAFAVVTAIVAVNQMKKGIESFATAKAKSDLELARQWLDSQYPGDWEIREGQLFKGDTKMNDNKEVVDQIGQATEDTVTIFQQNKRVATNVMDGGQRAVGTTVSDKVAEVVLKQGEKYYGKAVVLGKNYQAAYEPIKNSSGETIGIFYVGASQHLIQSIQQDFMTTFAIVFVVAMLVACVVVVWYIKRMQRRLMAVTQAMELAGTGDFTAIIQDKSGDEIGRLGGSFNRMGESLKALILQGLLASEKVAASTERLKAVAEKTTEESFRIAESMEQVTEGADNQTQSTAENARAVEEISVGVQNIAEHALEVSESAVRSKGQADTGASHVRQTLQQINSISLSVQETDRTIQRLDEKSREIEEILGLIREISAQTNLLALNASIEAARAGDQGRGFAIVASEVRKLAEQSETSSHRISEVIREIGEDVKISLGAMETVMQKVTGGLELAKETDRSFAGIVESNGRIAEQMEHLAATSEQMSAGIEEITASVTVISEIARATSSNSRQVTQSASTQLDAFRELNDSAVLLSEVSGELHQALAKFKING</sequence>
<dbReference type="SMART" id="SM00304">
    <property type="entry name" value="HAMP"/>
    <property type="match status" value="1"/>
</dbReference>
<keyword evidence="6 8" id="KW-0807">Transducer</keyword>
<feature type="domain" description="HAMP" evidence="12">
    <location>
        <begin position="205"/>
        <end position="257"/>
    </location>
</feature>
<protein>
    <submittedName>
        <fullName evidence="13">Methyl-accepting chemotaxis protein</fullName>
    </submittedName>
</protein>